<gene>
    <name evidence="3" type="ORF">JOE57_003414</name>
</gene>
<dbReference type="RefSeq" id="WP_204919805.1">
    <property type="nucleotide sequence ID" value="NZ_BAAAQP010000003.1"/>
</dbReference>
<dbReference type="PANTHER" id="PTHR46648:SF1">
    <property type="entry name" value="ADENOSINE 5'-MONOPHOSPHORAMIDASE HNT1"/>
    <property type="match status" value="1"/>
</dbReference>
<comment type="caution">
    <text evidence="3">The sequence shown here is derived from an EMBL/GenBank/DDBJ whole genome shotgun (WGS) entry which is preliminary data.</text>
</comment>
<dbReference type="Gene3D" id="3.30.428.10">
    <property type="entry name" value="HIT-like"/>
    <property type="match status" value="1"/>
</dbReference>
<protein>
    <submittedName>
        <fullName evidence="3">Histidine triad (HIT) family protein</fullName>
    </submittedName>
</protein>
<dbReference type="Pfam" id="PF01230">
    <property type="entry name" value="HIT"/>
    <property type="match status" value="1"/>
</dbReference>
<dbReference type="PROSITE" id="PS51084">
    <property type="entry name" value="HIT_2"/>
    <property type="match status" value="1"/>
</dbReference>
<proteinExistence type="predicted"/>
<dbReference type="EMBL" id="JAFBCF010000001">
    <property type="protein sequence ID" value="MBM7800493.1"/>
    <property type="molecule type" value="Genomic_DNA"/>
</dbReference>
<dbReference type="Proteomes" id="UP000704762">
    <property type="component" value="Unassembled WGS sequence"/>
</dbReference>
<dbReference type="CDD" id="cd01277">
    <property type="entry name" value="HINT_subgroup"/>
    <property type="match status" value="1"/>
</dbReference>
<evidence type="ECO:0000313" key="4">
    <source>
        <dbReference type="Proteomes" id="UP000704762"/>
    </source>
</evidence>
<dbReference type="PANTHER" id="PTHR46648">
    <property type="entry name" value="HIT FAMILY PROTEIN 1"/>
    <property type="match status" value="1"/>
</dbReference>
<dbReference type="InterPro" id="IPR036265">
    <property type="entry name" value="HIT-like_sf"/>
</dbReference>
<feature type="domain" description="HIT" evidence="2">
    <location>
        <begin position="8"/>
        <end position="114"/>
    </location>
</feature>
<dbReference type="InterPro" id="IPR039384">
    <property type="entry name" value="HINT"/>
</dbReference>
<reference evidence="3 4" key="1">
    <citation type="submission" date="2021-01" db="EMBL/GenBank/DDBJ databases">
        <title>Sequencing the genomes of 1000 actinobacteria strains.</title>
        <authorList>
            <person name="Klenk H.-P."/>
        </authorList>
    </citation>
    <scope>NUCLEOTIDE SEQUENCE [LARGE SCALE GENOMIC DNA]</scope>
    <source>
        <strain evidence="3 4">DSM 18662</strain>
    </source>
</reference>
<feature type="short sequence motif" description="Histidine triad motif" evidence="1">
    <location>
        <begin position="99"/>
        <end position="103"/>
    </location>
</feature>
<evidence type="ECO:0000259" key="2">
    <source>
        <dbReference type="PROSITE" id="PS51084"/>
    </source>
</evidence>
<dbReference type="PRINTS" id="PR00332">
    <property type="entry name" value="HISTRIAD"/>
</dbReference>
<sequence>MSADRGCLFCGIVARQIPSRRVYEDDHAYAFLDIGPWHRGHTLVVPKRHVSDLLDQPPALTEIAPAIETCSRLLVDSLQADGLNLLSSSRAVAGQEVFHLHVHLIPRYADAPGIRSMIGPRQTSDAELDQVLAQITGGR</sequence>
<dbReference type="SUPFAM" id="SSF54197">
    <property type="entry name" value="HIT-like"/>
    <property type="match status" value="1"/>
</dbReference>
<evidence type="ECO:0000256" key="1">
    <source>
        <dbReference type="PROSITE-ProRule" id="PRU00464"/>
    </source>
</evidence>
<keyword evidence="4" id="KW-1185">Reference proteome</keyword>
<dbReference type="InterPro" id="IPR001310">
    <property type="entry name" value="Histidine_triad_HIT"/>
</dbReference>
<organism evidence="3 4">
    <name type="scientific">Microlunatus panaciterrae</name>
    <dbReference type="NCBI Taxonomy" id="400768"/>
    <lineage>
        <taxon>Bacteria</taxon>
        <taxon>Bacillati</taxon>
        <taxon>Actinomycetota</taxon>
        <taxon>Actinomycetes</taxon>
        <taxon>Propionibacteriales</taxon>
        <taxon>Propionibacteriaceae</taxon>
        <taxon>Microlunatus</taxon>
    </lineage>
</organism>
<name>A0ABS2RPA7_9ACTN</name>
<dbReference type="InterPro" id="IPR011146">
    <property type="entry name" value="HIT-like"/>
</dbReference>
<accession>A0ABS2RPA7</accession>
<evidence type="ECO:0000313" key="3">
    <source>
        <dbReference type="EMBL" id="MBM7800493.1"/>
    </source>
</evidence>